<dbReference type="OrthoDB" id="2916406at2759"/>
<proteinExistence type="predicted"/>
<keyword evidence="2" id="KW-1185">Reference proteome</keyword>
<reference evidence="2" key="2">
    <citation type="submission" date="2015-01" db="EMBL/GenBank/DDBJ databases">
        <title>Evolutionary Origins and Diversification of the Mycorrhizal Mutualists.</title>
        <authorList>
            <consortium name="DOE Joint Genome Institute"/>
            <consortium name="Mycorrhizal Genomics Consortium"/>
            <person name="Kohler A."/>
            <person name="Kuo A."/>
            <person name="Nagy L.G."/>
            <person name="Floudas D."/>
            <person name="Copeland A."/>
            <person name="Barry K.W."/>
            <person name="Cichocki N."/>
            <person name="Veneault-Fourrey C."/>
            <person name="LaButti K."/>
            <person name="Lindquist E.A."/>
            <person name="Lipzen A."/>
            <person name="Lundell T."/>
            <person name="Morin E."/>
            <person name="Murat C."/>
            <person name="Riley R."/>
            <person name="Ohm R."/>
            <person name="Sun H."/>
            <person name="Tunlid A."/>
            <person name="Henrissat B."/>
            <person name="Grigoriev I.V."/>
            <person name="Hibbett D.S."/>
            <person name="Martin F."/>
        </authorList>
    </citation>
    <scope>NUCLEOTIDE SEQUENCE [LARGE SCALE GENOMIC DNA]</scope>
    <source>
        <strain evidence="2">h7</strain>
    </source>
</reference>
<gene>
    <name evidence="1" type="ORF">M413DRAFT_32966</name>
</gene>
<organism evidence="1 2">
    <name type="scientific">Hebeloma cylindrosporum</name>
    <dbReference type="NCBI Taxonomy" id="76867"/>
    <lineage>
        <taxon>Eukaryota</taxon>
        <taxon>Fungi</taxon>
        <taxon>Dikarya</taxon>
        <taxon>Basidiomycota</taxon>
        <taxon>Agaricomycotina</taxon>
        <taxon>Agaricomycetes</taxon>
        <taxon>Agaricomycetidae</taxon>
        <taxon>Agaricales</taxon>
        <taxon>Agaricineae</taxon>
        <taxon>Hymenogastraceae</taxon>
        <taxon>Hebeloma</taxon>
    </lineage>
</organism>
<protein>
    <submittedName>
        <fullName evidence="1">Uncharacterized protein</fullName>
    </submittedName>
</protein>
<dbReference type="Proteomes" id="UP000053424">
    <property type="component" value="Unassembled WGS sequence"/>
</dbReference>
<dbReference type="AlphaFoldDB" id="A0A0C2Y186"/>
<evidence type="ECO:0000313" key="1">
    <source>
        <dbReference type="EMBL" id="KIM34862.1"/>
    </source>
</evidence>
<evidence type="ECO:0000313" key="2">
    <source>
        <dbReference type="Proteomes" id="UP000053424"/>
    </source>
</evidence>
<dbReference type="EMBL" id="KN831849">
    <property type="protein sequence ID" value="KIM34862.1"/>
    <property type="molecule type" value="Genomic_DNA"/>
</dbReference>
<dbReference type="HOGENOM" id="CLU_1768318_0_0_1"/>
<sequence length="147" mass="17309">MVNWRTFVHQTPKSVELRLSSRLYPADNYGGNTRARMVRVQTRQVYVRRRKARHPFVEGIRGDRRLQPYIHNIFAVVADGRKLYRFMVFLKKHRRAKRNSCLQALVGAGNRRIRIRSDVVVMRRGVRTDYVAMDGAHARAADWLMSE</sequence>
<reference evidence="1 2" key="1">
    <citation type="submission" date="2014-04" db="EMBL/GenBank/DDBJ databases">
        <authorList>
            <consortium name="DOE Joint Genome Institute"/>
            <person name="Kuo A."/>
            <person name="Gay G."/>
            <person name="Dore J."/>
            <person name="Kohler A."/>
            <person name="Nagy L.G."/>
            <person name="Floudas D."/>
            <person name="Copeland A."/>
            <person name="Barry K.W."/>
            <person name="Cichocki N."/>
            <person name="Veneault-Fourrey C."/>
            <person name="LaButti K."/>
            <person name="Lindquist E.A."/>
            <person name="Lipzen A."/>
            <person name="Lundell T."/>
            <person name="Morin E."/>
            <person name="Murat C."/>
            <person name="Sun H."/>
            <person name="Tunlid A."/>
            <person name="Henrissat B."/>
            <person name="Grigoriev I.V."/>
            <person name="Hibbett D.S."/>
            <person name="Martin F."/>
            <person name="Nordberg H.P."/>
            <person name="Cantor M.N."/>
            <person name="Hua S.X."/>
        </authorList>
    </citation>
    <scope>NUCLEOTIDE SEQUENCE [LARGE SCALE GENOMIC DNA]</scope>
    <source>
        <strain evidence="2">h7</strain>
    </source>
</reference>
<name>A0A0C2Y186_HEBCY</name>
<accession>A0A0C2Y186</accession>